<sequence length="182" mass="19199">MLRLAGFLQLAISLLARLFARNQSWTLADLAAGSSASLLSLAAEHVSVAAAFEVSYRHLDPNGQRMFRLLGLHPGTTTDGYAASALAGTSLTEAAGQLDGLHGEGLLIDTGHRRYGMHDLLRRYARDCSAAGPAKESRRALKRLMDYYQYAAARAGARLARQTQPGPVPAAPEGLAAAPGSG</sequence>
<protein>
    <submittedName>
        <fullName evidence="2">Uncharacterized protein</fullName>
    </submittedName>
</protein>
<keyword evidence="3" id="KW-1185">Reference proteome</keyword>
<dbReference type="Proteomes" id="UP000399805">
    <property type="component" value="Unassembled WGS sequence"/>
</dbReference>
<evidence type="ECO:0000313" key="3">
    <source>
        <dbReference type="Proteomes" id="UP000399805"/>
    </source>
</evidence>
<dbReference type="RefSeq" id="WP_155546558.1">
    <property type="nucleotide sequence ID" value="NZ_CABVGP010000002.1"/>
</dbReference>
<evidence type="ECO:0000256" key="1">
    <source>
        <dbReference type="SAM" id="MobiDB-lite"/>
    </source>
</evidence>
<organism evidence="2 3">
    <name type="scientific">Amycolatopsis camponoti</name>
    <dbReference type="NCBI Taxonomy" id="2606593"/>
    <lineage>
        <taxon>Bacteria</taxon>
        <taxon>Bacillati</taxon>
        <taxon>Actinomycetota</taxon>
        <taxon>Actinomycetes</taxon>
        <taxon>Pseudonocardiales</taxon>
        <taxon>Pseudonocardiaceae</taxon>
        <taxon>Amycolatopsis</taxon>
    </lineage>
</organism>
<feature type="region of interest" description="Disordered" evidence="1">
    <location>
        <begin position="160"/>
        <end position="182"/>
    </location>
</feature>
<name>A0A6I8M226_9PSEU</name>
<gene>
    <name evidence="2" type="ORF">AA23TX_06667</name>
</gene>
<accession>A0A6I8M226</accession>
<dbReference type="AlphaFoldDB" id="A0A6I8M226"/>
<reference evidence="2 3" key="1">
    <citation type="submission" date="2019-09" db="EMBL/GenBank/DDBJ databases">
        <authorList>
            <person name="Leyn A S."/>
        </authorList>
    </citation>
    <scope>NUCLEOTIDE SEQUENCE [LARGE SCALE GENOMIC DNA]</scope>
    <source>
        <strain evidence="2">AA231_1</strain>
    </source>
</reference>
<evidence type="ECO:0000313" key="2">
    <source>
        <dbReference type="EMBL" id="VVJ21646.1"/>
    </source>
</evidence>
<dbReference type="EMBL" id="CABVGP010000002">
    <property type="protein sequence ID" value="VVJ21646.1"/>
    <property type="molecule type" value="Genomic_DNA"/>
</dbReference>
<proteinExistence type="predicted"/>